<dbReference type="EMBL" id="BAABCS010000009">
    <property type="protein sequence ID" value="GAA4046816.1"/>
    <property type="molecule type" value="Genomic_DNA"/>
</dbReference>
<dbReference type="Proteomes" id="UP001500426">
    <property type="component" value="Unassembled WGS sequence"/>
</dbReference>
<gene>
    <name evidence="1" type="ORF">GCM10022388_10450</name>
</gene>
<name>A0ABP7UMF5_9FLAO</name>
<proteinExistence type="predicted"/>
<protein>
    <submittedName>
        <fullName evidence="1">Uncharacterized protein</fullName>
    </submittedName>
</protein>
<comment type="caution">
    <text evidence="1">The sequence shown here is derived from an EMBL/GenBank/DDBJ whole genome shotgun (WGS) entry which is preliminary data.</text>
</comment>
<accession>A0ABP7UMF5</accession>
<sequence>MNTKTFLDKILILLDPTEEIEYTLLEKNKVLDCIVLTNKKIIYTNLNLYEKNVFHFFDI</sequence>
<evidence type="ECO:0000313" key="1">
    <source>
        <dbReference type="EMBL" id="GAA4046816.1"/>
    </source>
</evidence>
<evidence type="ECO:0000313" key="2">
    <source>
        <dbReference type="Proteomes" id="UP001500426"/>
    </source>
</evidence>
<organism evidence="1 2">
    <name type="scientific">Flavobacterium chungnamense</name>
    <dbReference type="NCBI Taxonomy" id="706182"/>
    <lineage>
        <taxon>Bacteria</taxon>
        <taxon>Pseudomonadati</taxon>
        <taxon>Bacteroidota</taxon>
        <taxon>Flavobacteriia</taxon>
        <taxon>Flavobacteriales</taxon>
        <taxon>Flavobacteriaceae</taxon>
        <taxon>Flavobacterium</taxon>
    </lineage>
</organism>
<keyword evidence="2" id="KW-1185">Reference proteome</keyword>
<reference evidence="2" key="1">
    <citation type="journal article" date="2019" name="Int. J. Syst. Evol. Microbiol.">
        <title>The Global Catalogue of Microorganisms (GCM) 10K type strain sequencing project: providing services to taxonomists for standard genome sequencing and annotation.</title>
        <authorList>
            <consortium name="The Broad Institute Genomics Platform"/>
            <consortium name="The Broad Institute Genome Sequencing Center for Infectious Disease"/>
            <person name="Wu L."/>
            <person name="Ma J."/>
        </authorList>
    </citation>
    <scope>NUCLEOTIDE SEQUENCE [LARGE SCALE GENOMIC DNA]</scope>
    <source>
        <strain evidence="2">JCM 17068</strain>
    </source>
</reference>